<evidence type="ECO:0000256" key="9">
    <source>
        <dbReference type="ARBA" id="ARBA00023027"/>
    </source>
</evidence>
<dbReference type="EMBL" id="WIXJ01000012">
    <property type="protein sequence ID" value="MQY52574.1"/>
    <property type="molecule type" value="Genomic_DNA"/>
</dbReference>
<evidence type="ECO:0000256" key="8">
    <source>
        <dbReference type="ARBA" id="ARBA00022840"/>
    </source>
</evidence>
<evidence type="ECO:0000256" key="11">
    <source>
        <dbReference type="HAMAP-Rule" id="MF_00244"/>
    </source>
</evidence>
<keyword evidence="6 11" id="KW-0548">Nucleotidyltransferase</keyword>
<name>A0A6L5K100_RHOTE</name>
<dbReference type="SUPFAM" id="SSF52374">
    <property type="entry name" value="Nucleotidylyl transferase"/>
    <property type="match status" value="1"/>
</dbReference>
<proteinExistence type="inferred from homology"/>
<dbReference type="PANTHER" id="PTHR39321:SF3">
    <property type="entry name" value="PHOSPHOPANTETHEINE ADENYLYLTRANSFERASE"/>
    <property type="match status" value="1"/>
</dbReference>
<dbReference type="InterPro" id="IPR014729">
    <property type="entry name" value="Rossmann-like_a/b/a_fold"/>
</dbReference>
<dbReference type="GO" id="GO:0004515">
    <property type="term" value="F:nicotinate-nucleotide adenylyltransferase activity"/>
    <property type="evidence" value="ECO:0007669"/>
    <property type="project" value="UniProtKB-UniRule"/>
</dbReference>
<sequence>MPPISTSDSPATAGGVTGLFGGTFDPVHLGHLRLAEEAADRLGLSEVRWIPAGQPTHRETPSVNAQNRLAMVQLAIARNPRFTLDATEVASAQPSYTVPTLRRLRQEASGTGERPLVLLLGADAFAGLPDWRDWTDLFALAHIAIAHRPGFPIEPGNLPPALAEVFRARYRASPEVLREAPAGHIVSFAMTQLDISATQIRTLLRNARSARYLLPDAVIDYIRREHLYCKE</sequence>
<dbReference type="NCBIfam" id="TIGR00125">
    <property type="entry name" value="cyt_tran_rel"/>
    <property type="match status" value="1"/>
</dbReference>
<keyword evidence="4 11" id="KW-0662">Pyridine nucleotide biosynthesis</keyword>
<dbReference type="GO" id="GO:0009435">
    <property type="term" value="P:NAD+ biosynthetic process"/>
    <property type="evidence" value="ECO:0007669"/>
    <property type="project" value="UniProtKB-UniRule"/>
</dbReference>
<dbReference type="NCBIfam" id="NF000839">
    <property type="entry name" value="PRK00071.1-1"/>
    <property type="match status" value="1"/>
</dbReference>
<dbReference type="EC" id="2.7.7.18" evidence="11"/>
<dbReference type="NCBIfam" id="TIGR00482">
    <property type="entry name" value="nicotinate (nicotinamide) nucleotide adenylyltransferase"/>
    <property type="match status" value="1"/>
</dbReference>
<accession>A0A6L5K100</accession>
<evidence type="ECO:0000313" key="13">
    <source>
        <dbReference type="EMBL" id="MQY52574.1"/>
    </source>
</evidence>
<dbReference type="InterPro" id="IPR004821">
    <property type="entry name" value="Cyt_trans-like"/>
</dbReference>
<keyword evidence="9 11" id="KW-0520">NAD</keyword>
<keyword evidence="7 11" id="KW-0547">Nucleotide-binding</keyword>
<keyword evidence="8 11" id="KW-0067">ATP-binding</keyword>
<feature type="domain" description="Cytidyltransferase-like" evidence="12">
    <location>
        <begin position="19"/>
        <end position="202"/>
    </location>
</feature>
<dbReference type="PANTHER" id="PTHR39321">
    <property type="entry name" value="NICOTINATE-NUCLEOTIDE ADENYLYLTRANSFERASE-RELATED"/>
    <property type="match status" value="1"/>
</dbReference>
<dbReference type="OrthoDB" id="5295945at2"/>
<keyword evidence="5 11" id="KW-0808">Transferase</keyword>
<dbReference type="NCBIfam" id="NF000840">
    <property type="entry name" value="PRK00071.1-3"/>
    <property type="match status" value="1"/>
</dbReference>
<dbReference type="GO" id="GO:0005524">
    <property type="term" value="F:ATP binding"/>
    <property type="evidence" value="ECO:0007669"/>
    <property type="project" value="UniProtKB-KW"/>
</dbReference>
<evidence type="ECO:0000256" key="3">
    <source>
        <dbReference type="ARBA" id="ARBA00009014"/>
    </source>
</evidence>
<dbReference type="Gene3D" id="3.40.50.620">
    <property type="entry name" value="HUPs"/>
    <property type="match status" value="1"/>
</dbReference>
<comment type="catalytic activity">
    <reaction evidence="10 11">
        <text>nicotinate beta-D-ribonucleotide + ATP + H(+) = deamido-NAD(+) + diphosphate</text>
        <dbReference type="Rhea" id="RHEA:22860"/>
        <dbReference type="ChEBI" id="CHEBI:15378"/>
        <dbReference type="ChEBI" id="CHEBI:30616"/>
        <dbReference type="ChEBI" id="CHEBI:33019"/>
        <dbReference type="ChEBI" id="CHEBI:57502"/>
        <dbReference type="ChEBI" id="CHEBI:58437"/>
        <dbReference type="EC" id="2.7.7.18"/>
    </reaction>
</comment>
<comment type="function">
    <text evidence="1 11">Catalyzes the reversible adenylation of nicotinate mononucleotide (NaMN) to nicotinic acid adenine dinucleotide (NaAD).</text>
</comment>
<gene>
    <name evidence="11 13" type="primary">nadD</name>
    <name evidence="13" type="ORF">GHK24_12400</name>
</gene>
<dbReference type="HAMAP" id="MF_00244">
    <property type="entry name" value="NaMN_adenylyltr"/>
    <property type="match status" value="1"/>
</dbReference>
<comment type="caution">
    <text evidence="13">The sequence shown here is derived from an EMBL/GenBank/DDBJ whole genome shotgun (WGS) entry which is preliminary data.</text>
</comment>
<evidence type="ECO:0000256" key="2">
    <source>
        <dbReference type="ARBA" id="ARBA00005019"/>
    </source>
</evidence>
<evidence type="ECO:0000256" key="5">
    <source>
        <dbReference type="ARBA" id="ARBA00022679"/>
    </source>
</evidence>
<evidence type="ECO:0000256" key="4">
    <source>
        <dbReference type="ARBA" id="ARBA00022642"/>
    </source>
</evidence>
<comment type="pathway">
    <text evidence="2 11">Cofactor biosynthesis; NAD(+) biosynthesis; deamido-NAD(+) from nicotinate D-ribonucleotide: step 1/1.</text>
</comment>
<dbReference type="Pfam" id="PF01467">
    <property type="entry name" value="CTP_transf_like"/>
    <property type="match status" value="1"/>
</dbReference>
<comment type="similarity">
    <text evidence="3 11">Belongs to the NadD family.</text>
</comment>
<dbReference type="InterPro" id="IPR005248">
    <property type="entry name" value="NadD/NMNAT"/>
</dbReference>
<organism evidence="13 14">
    <name type="scientific">Rhodocyclus tenuis</name>
    <name type="common">Rhodospirillum tenue</name>
    <dbReference type="NCBI Taxonomy" id="1066"/>
    <lineage>
        <taxon>Bacteria</taxon>
        <taxon>Pseudomonadati</taxon>
        <taxon>Pseudomonadota</taxon>
        <taxon>Betaproteobacteria</taxon>
        <taxon>Rhodocyclales</taxon>
        <taxon>Rhodocyclaceae</taxon>
        <taxon>Rhodocyclus</taxon>
    </lineage>
</organism>
<dbReference type="AlphaFoldDB" id="A0A6L5K100"/>
<evidence type="ECO:0000259" key="12">
    <source>
        <dbReference type="Pfam" id="PF01467"/>
    </source>
</evidence>
<protein>
    <recommendedName>
        <fullName evidence="11">Probable nicotinate-nucleotide adenylyltransferase</fullName>
        <ecNumber evidence="11">2.7.7.18</ecNumber>
    </recommendedName>
    <alternativeName>
        <fullName evidence="11">Deamido-NAD(+) diphosphorylase</fullName>
    </alternativeName>
    <alternativeName>
        <fullName evidence="11">Deamido-NAD(+) pyrophosphorylase</fullName>
    </alternativeName>
    <alternativeName>
        <fullName evidence="11">Nicotinate mononucleotide adenylyltransferase</fullName>
        <shortName evidence="11">NaMN adenylyltransferase</shortName>
    </alternativeName>
</protein>
<evidence type="ECO:0000256" key="1">
    <source>
        <dbReference type="ARBA" id="ARBA00002324"/>
    </source>
</evidence>
<evidence type="ECO:0000256" key="6">
    <source>
        <dbReference type="ARBA" id="ARBA00022695"/>
    </source>
</evidence>
<dbReference type="UniPathway" id="UPA00253">
    <property type="reaction ID" value="UER00332"/>
</dbReference>
<reference evidence="13 14" key="1">
    <citation type="submission" date="2019-10" db="EMBL/GenBank/DDBJ databases">
        <title>Whole-genome sequence of the purple nonsulfur photosynthetic bacterium Rhodocyclus tenuis.</title>
        <authorList>
            <person name="Kyndt J.A."/>
            <person name="Meyer T.E."/>
        </authorList>
    </citation>
    <scope>NUCLEOTIDE SEQUENCE [LARGE SCALE GENOMIC DNA]</scope>
    <source>
        <strain evidence="13 14">DSM 110</strain>
    </source>
</reference>
<evidence type="ECO:0000256" key="10">
    <source>
        <dbReference type="ARBA" id="ARBA00048721"/>
    </source>
</evidence>
<evidence type="ECO:0000256" key="7">
    <source>
        <dbReference type="ARBA" id="ARBA00022741"/>
    </source>
</evidence>
<dbReference type="Proteomes" id="UP000480275">
    <property type="component" value="Unassembled WGS sequence"/>
</dbReference>
<dbReference type="CDD" id="cd02165">
    <property type="entry name" value="NMNAT"/>
    <property type="match status" value="1"/>
</dbReference>
<evidence type="ECO:0000313" key="14">
    <source>
        <dbReference type="Proteomes" id="UP000480275"/>
    </source>
</evidence>